<evidence type="ECO:0000313" key="1">
    <source>
        <dbReference type="EMBL" id="JAD65991.1"/>
    </source>
</evidence>
<name>A0A0A9BRF2_ARUDO</name>
<reference evidence="1" key="1">
    <citation type="submission" date="2014-09" db="EMBL/GenBank/DDBJ databases">
        <authorList>
            <person name="Magalhaes I.L.F."/>
            <person name="Oliveira U."/>
            <person name="Santos F.R."/>
            <person name="Vidigal T.H.D.A."/>
            <person name="Brescovit A.D."/>
            <person name="Santos A.J."/>
        </authorList>
    </citation>
    <scope>NUCLEOTIDE SEQUENCE</scope>
    <source>
        <tissue evidence="1">Shoot tissue taken approximately 20 cm above the soil surface</tissue>
    </source>
</reference>
<proteinExistence type="predicted"/>
<sequence length="29" mass="3586">MKDPIKYAPQKASQFFLFVSLYQNWLREH</sequence>
<accession>A0A0A9BRF2</accession>
<dbReference type="EMBL" id="GBRH01231904">
    <property type="protein sequence ID" value="JAD65991.1"/>
    <property type="molecule type" value="Transcribed_RNA"/>
</dbReference>
<reference evidence="1" key="2">
    <citation type="journal article" date="2015" name="Data Brief">
        <title>Shoot transcriptome of the giant reed, Arundo donax.</title>
        <authorList>
            <person name="Barrero R.A."/>
            <person name="Guerrero F.D."/>
            <person name="Moolhuijzen P."/>
            <person name="Goolsby J.A."/>
            <person name="Tidwell J."/>
            <person name="Bellgard S.E."/>
            <person name="Bellgard M.I."/>
        </authorList>
    </citation>
    <scope>NUCLEOTIDE SEQUENCE</scope>
    <source>
        <tissue evidence="1">Shoot tissue taken approximately 20 cm above the soil surface</tissue>
    </source>
</reference>
<protein>
    <submittedName>
        <fullName evidence="1">Uncharacterized protein</fullName>
    </submittedName>
</protein>
<dbReference type="AlphaFoldDB" id="A0A0A9BRF2"/>
<organism evidence="1">
    <name type="scientific">Arundo donax</name>
    <name type="common">Giant reed</name>
    <name type="synonym">Donax arundinaceus</name>
    <dbReference type="NCBI Taxonomy" id="35708"/>
    <lineage>
        <taxon>Eukaryota</taxon>
        <taxon>Viridiplantae</taxon>
        <taxon>Streptophyta</taxon>
        <taxon>Embryophyta</taxon>
        <taxon>Tracheophyta</taxon>
        <taxon>Spermatophyta</taxon>
        <taxon>Magnoliopsida</taxon>
        <taxon>Liliopsida</taxon>
        <taxon>Poales</taxon>
        <taxon>Poaceae</taxon>
        <taxon>PACMAD clade</taxon>
        <taxon>Arundinoideae</taxon>
        <taxon>Arundineae</taxon>
        <taxon>Arundo</taxon>
    </lineage>
</organism>